<feature type="domain" description="Mandelate racemase/muconate lactonizing enzyme C-terminal" evidence="7">
    <location>
        <begin position="163"/>
        <end position="256"/>
    </location>
</feature>
<dbReference type="PROSITE" id="PS00909">
    <property type="entry name" value="MR_MLE_2"/>
    <property type="match status" value="1"/>
</dbReference>
<feature type="binding site" evidence="5">
    <location>
        <position position="209"/>
    </location>
    <ligand>
        <name>Mg(2+)</name>
        <dbReference type="ChEBI" id="CHEBI:18420"/>
    </ligand>
</feature>
<dbReference type="RefSeq" id="WP_145249088.1">
    <property type="nucleotide sequence ID" value="NZ_CP036278.1"/>
</dbReference>
<evidence type="ECO:0000256" key="5">
    <source>
        <dbReference type="PIRSR" id="PIRSR634603-3"/>
    </source>
</evidence>
<name>A0A518AST1_9BACT</name>
<evidence type="ECO:0000256" key="3">
    <source>
        <dbReference type="ARBA" id="ARBA00022842"/>
    </source>
</evidence>
<dbReference type="EMBL" id="CP036278">
    <property type="protein sequence ID" value="QDU57747.1"/>
    <property type="molecule type" value="Genomic_DNA"/>
</dbReference>
<evidence type="ECO:0000256" key="1">
    <source>
        <dbReference type="ARBA" id="ARBA00008031"/>
    </source>
</evidence>
<evidence type="ECO:0000256" key="6">
    <source>
        <dbReference type="RuleBase" id="RU366006"/>
    </source>
</evidence>
<dbReference type="Gene3D" id="3.30.390.10">
    <property type="entry name" value="Enolase-like, N-terminal domain"/>
    <property type="match status" value="1"/>
</dbReference>
<comment type="cofactor">
    <cofactor evidence="5 6">
        <name>Mg(2+)</name>
        <dbReference type="ChEBI" id="CHEBI:18420"/>
    </cofactor>
    <text evidence="5 6">Binds 1 Mg(2+) ion per subunit.</text>
</comment>
<keyword evidence="9" id="KW-1185">Reference proteome</keyword>
<dbReference type="AlphaFoldDB" id="A0A518AST1"/>
<dbReference type="Gene3D" id="3.20.20.120">
    <property type="entry name" value="Enolase-like C-terminal domain"/>
    <property type="match status" value="1"/>
</dbReference>
<gene>
    <name evidence="8" type="ORF">Pan181_39690</name>
</gene>
<keyword evidence="2 5" id="KW-0479">Metal-binding</keyword>
<dbReference type="KEGG" id="amuc:Pan181_39690"/>
<dbReference type="InterPro" id="IPR013341">
    <property type="entry name" value="Mandelate_racemase_N_dom"/>
</dbReference>
<dbReference type="SMART" id="SM00922">
    <property type="entry name" value="MR_MLE"/>
    <property type="match status" value="1"/>
</dbReference>
<dbReference type="InterPro" id="IPR029065">
    <property type="entry name" value="Enolase_C-like"/>
</dbReference>
<reference evidence="8 9" key="1">
    <citation type="submission" date="2019-02" db="EMBL/GenBank/DDBJ databases">
        <title>Deep-cultivation of Planctomycetes and their phenomic and genomic characterization uncovers novel biology.</title>
        <authorList>
            <person name="Wiegand S."/>
            <person name="Jogler M."/>
            <person name="Boedeker C."/>
            <person name="Pinto D."/>
            <person name="Vollmers J."/>
            <person name="Rivas-Marin E."/>
            <person name="Kohn T."/>
            <person name="Peeters S.H."/>
            <person name="Heuer A."/>
            <person name="Rast P."/>
            <person name="Oberbeckmann S."/>
            <person name="Bunk B."/>
            <person name="Jeske O."/>
            <person name="Meyerdierks A."/>
            <person name="Storesund J.E."/>
            <person name="Kallscheuer N."/>
            <person name="Luecker S."/>
            <person name="Lage O.M."/>
            <person name="Pohl T."/>
            <person name="Merkel B.J."/>
            <person name="Hornburger P."/>
            <person name="Mueller R.-W."/>
            <person name="Bruemmer F."/>
            <person name="Labrenz M."/>
            <person name="Spormann A.M."/>
            <person name="Op den Camp H."/>
            <person name="Overmann J."/>
            <person name="Amann R."/>
            <person name="Jetten M.S.M."/>
            <person name="Mascher T."/>
            <person name="Medema M.H."/>
            <person name="Devos D.P."/>
            <person name="Kaster A.-K."/>
            <person name="Ovreas L."/>
            <person name="Rohde M."/>
            <person name="Galperin M.Y."/>
            <person name="Jogler C."/>
        </authorList>
    </citation>
    <scope>NUCLEOTIDE SEQUENCE [LARGE SCALE GENOMIC DNA]</scope>
    <source>
        <strain evidence="8 9">Pan181</strain>
    </source>
</reference>
<dbReference type="InterPro" id="IPR034603">
    <property type="entry name" value="Dipeptide_epimerase"/>
</dbReference>
<keyword evidence="3 5" id="KW-0460">Magnesium</keyword>
<dbReference type="PANTHER" id="PTHR48073">
    <property type="entry name" value="O-SUCCINYLBENZOATE SYNTHASE-RELATED"/>
    <property type="match status" value="1"/>
</dbReference>
<organism evidence="8 9">
    <name type="scientific">Aeoliella mucimassa</name>
    <dbReference type="NCBI Taxonomy" id="2527972"/>
    <lineage>
        <taxon>Bacteria</taxon>
        <taxon>Pseudomonadati</taxon>
        <taxon>Planctomycetota</taxon>
        <taxon>Planctomycetia</taxon>
        <taxon>Pirellulales</taxon>
        <taxon>Lacipirellulaceae</taxon>
        <taxon>Aeoliella</taxon>
    </lineage>
</organism>
<dbReference type="GO" id="GO:0016855">
    <property type="term" value="F:racemase and epimerase activity, acting on amino acids and derivatives"/>
    <property type="evidence" value="ECO:0007669"/>
    <property type="project" value="UniProtKB-UniRule"/>
</dbReference>
<comment type="similarity">
    <text evidence="1 6">Belongs to the mandelate racemase/muconate lactonizing enzyme family.</text>
</comment>
<evidence type="ECO:0000313" key="9">
    <source>
        <dbReference type="Proteomes" id="UP000315750"/>
    </source>
</evidence>
<dbReference type="CDD" id="cd03319">
    <property type="entry name" value="L-Ala-DL-Glu_epimerase"/>
    <property type="match status" value="1"/>
</dbReference>
<feature type="binding site" evidence="5">
    <location>
        <position position="260"/>
    </location>
    <ligand>
        <name>Mg(2+)</name>
        <dbReference type="ChEBI" id="CHEBI:18420"/>
    </ligand>
</feature>
<protein>
    <recommendedName>
        <fullName evidence="6">Dipeptide epimerase</fullName>
        <ecNumber evidence="6">5.1.1.-</ecNumber>
    </recommendedName>
</protein>
<dbReference type="InterPro" id="IPR029017">
    <property type="entry name" value="Enolase-like_N"/>
</dbReference>
<dbReference type="InterPro" id="IPR018110">
    <property type="entry name" value="Mandel_Rmase/mucon_lact_enz_CS"/>
</dbReference>
<dbReference type="SUPFAM" id="SSF51604">
    <property type="entry name" value="Enolase C-terminal domain-like"/>
    <property type="match status" value="1"/>
</dbReference>
<dbReference type="SFLD" id="SFLDG00180">
    <property type="entry name" value="muconate_cycloisomerase"/>
    <property type="match status" value="1"/>
</dbReference>
<dbReference type="Pfam" id="PF02746">
    <property type="entry name" value="MR_MLE_N"/>
    <property type="match status" value="1"/>
</dbReference>
<dbReference type="Pfam" id="PF13378">
    <property type="entry name" value="MR_MLE_C"/>
    <property type="match status" value="1"/>
</dbReference>
<evidence type="ECO:0000259" key="7">
    <source>
        <dbReference type="SMART" id="SM00922"/>
    </source>
</evidence>
<dbReference type="GO" id="GO:0009063">
    <property type="term" value="P:amino acid catabolic process"/>
    <property type="evidence" value="ECO:0007669"/>
    <property type="project" value="InterPro"/>
</dbReference>
<dbReference type="Proteomes" id="UP000315750">
    <property type="component" value="Chromosome"/>
</dbReference>
<evidence type="ECO:0000313" key="8">
    <source>
        <dbReference type="EMBL" id="QDU57747.1"/>
    </source>
</evidence>
<dbReference type="GO" id="GO:0006518">
    <property type="term" value="P:peptide metabolic process"/>
    <property type="evidence" value="ECO:0007669"/>
    <property type="project" value="UniProtKB-ARBA"/>
</dbReference>
<accession>A0A518AST1</accession>
<dbReference type="GO" id="GO:0046872">
    <property type="term" value="F:metal ion binding"/>
    <property type="evidence" value="ECO:0007669"/>
    <property type="project" value="UniProtKB-KW"/>
</dbReference>
<dbReference type="InterPro" id="IPR013342">
    <property type="entry name" value="Mandelate_racemase_C"/>
</dbReference>
<proteinExistence type="inferred from homology"/>
<sequence>MHVQSISANVLRVPLRKPFRHASAVRHYSDNVVVRVELADGTLGWGEGVPRPYVTGESPDGALAQFGLAPLAAALSTEADDWQAVIAMCQRIELPVDGDDPRDCRSNSLRCAIELALVDAYGKHFGEPASAMLSQYEPAKPLLEPRSQVAFSTTIDAEYGRKPGRSAFKMRVYGFRQCKVKVGSDNQSDARRLGLIRRWIGPKVDLRVDANEAWLPEQLLEYASQLTPYRISCIEQPLAHEQLAALGELRSSLEVPVMLDESLTSMVDAREAVRLSACDLFNIRLSKCGGLLRSVDLAAYAAEQQLGYQLGCHPGETGILSAAGRHFATTIGGARYLEGSYDRHVLAEQLTTDDMTFGYGGRAPTLTRPGLGTSLDLSRCEKHLQHDWVTRPIS</sequence>
<evidence type="ECO:0000256" key="4">
    <source>
        <dbReference type="ARBA" id="ARBA00023235"/>
    </source>
</evidence>
<dbReference type="InterPro" id="IPR036849">
    <property type="entry name" value="Enolase-like_C_sf"/>
</dbReference>
<evidence type="ECO:0000256" key="2">
    <source>
        <dbReference type="ARBA" id="ARBA00022723"/>
    </source>
</evidence>
<dbReference type="PANTHER" id="PTHR48073:SF2">
    <property type="entry name" value="O-SUCCINYLBENZOATE SYNTHASE"/>
    <property type="match status" value="1"/>
</dbReference>
<dbReference type="OrthoDB" id="9775391at2"/>
<feature type="binding site" evidence="5">
    <location>
        <position position="235"/>
    </location>
    <ligand>
        <name>Mg(2+)</name>
        <dbReference type="ChEBI" id="CHEBI:18420"/>
    </ligand>
</feature>
<dbReference type="SUPFAM" id="SSF54826">
    <property type="entry name" value="Enolase N-terminal domain-like"/>
    <property type="match status" value="1"/>
</dbReference>
<keyword evidence="4 6" id="KW-0413">Isomerase</keyword>
<dbReference type="SFLD" id="SFLDS00001">
    <property type="entry name" value="Enolase"/>
    <property type="match status" value="1"/>
</dbReference>
<dbReference type="EC" id="5.1.1.-" evidence="6"/>